<keyword evidence="2" id="KW-1185">Reference proteome</keyword>
<name>A0ABP0L937_9DINO</name>
<organism evidence="1 2">
    <name type="scientific">Durusdinium trenchii</name>
    <dbReference type="NCBI Taxonomy" id="1381693"/>
    <lineage>
        <taxon>Eukaryota</taxon>
        <taxon>Sar</taxon>
        <taxon>Alveolata</taxon>
        <taxon>Dinophyceae</taxon>
        <taxon>Suessiales</taxon>
        <taxon>Symbiodiniaceae</taxon>
        <taxon>Durusdinium</taxon>
    </lineage>
</organism>
<gene>
    <name evidence="1" type="ORF">CCMP2556_LOCUS19990</name>
</gene>
<sequence>MGHVSTVLVVTAAVVPLTPPLPALAVAPSICVLRSGQDLLLGYVRRDLWRCRAGALGLATAGCGLALGQLEQAASAEQLAPSFPTAFLQRARRALIFSKRAVAARRGFSRWTPRAIGRFAYSASEVVLSLCPQLLGRRQEVPHEIELQALPIADASPAPHVVNIGRVLDEEILEVEDGWLLLPENVEELLRYEVEELLMEHDVFSIELQSLPDAARLSPMLAAIGQGANCSAVSG</sequence>
<dbReference type="Proteomes" id="UP001642484">
    <property type="component" value="Unassembled WGS sequence"/>
</dbReference>
<comment type="caution">
    <text evidence="1">The sequence shown here is derived from an EMBL/GenBank/DDBJ whole genome shotgun (WGS) entry which is preliminary data.</text>
</comment>
<dbReference type="EMBL" id="CAXAMN010011570">
    <property type="protein sequence ID" value="CAK9035653.1"/>
    <property type="molecule type" value="Genomic_DNA"/>
</dbReference>
<proteinExistence type="predicted"/>
<protein>
    <submittedName>
        <fullName evidence="1">Uncharacterized protein</fullName>
    </submittedName>
</protein>
<reference evidence="1 2" key="1">
    <citation type="submission" date="2024-02" db="EMBL/GenBank/DDBJ databases">
        <authorList>
            <person name="Chen Y."/>
            <person name="Shah S."/>
            <person name="Dougan E. K."/>
            <person name="Thang M."/>
            <person name="Chan C."/>
        </authorList>
    </citation>
    <scope>NUCLEOTIDE SEQUENCE [LARGE SCALE GENOMIC DNA]</scope>
</reference>
<evidence type="ECO:0000313" key="1">
    <source>
        <dbReference type="EMBL" id="CAK9035653.1"/>
    </source>
</evidence>
<evidence type="ECO:0000313" key="2">
    <source>
        <dbReference type="Proteomes" id="UP001642484"/>
    </source>
</evidence>
<accession>A0ABP0L937</accession>